<dbReference type="Proteomes" id="UP001160390">
    <property type="component" value="Unassembled WGS sequence"/>
</dbReference>
<protein>
    <submittedName>
        <fullName evidence="2">Uncharacterized protein</fullName>
    </submittedName>
</protein>
<evidence type="ECO:0000256" key="1">
    <source>
        <dbReference type="SAM" id="MobiDB-lite"/>
    </source>
</evidence>
<organism evidence="2 3">
    <name type="scientific">Clonostachys chloroleuca</name>
    <dbReference type="NCBI Taxonomy" id="1926264"/>
    <lineage>
        <taxon>Eukaryota</taxon>
        <taxon>Fungi</taxon>
        <taxon>Dikarya</taxon>
        <taxon>Ascomycota</taxon>
        <taxon>Pezizomycotina</taxon>
        <taxon>Sordariomycetes</taxon>
        <taxon>Hypocreomycetidae</taxon>
        <taxon>Hypocreales</taxon>
        <taxon>Bionectriaceae</taxon>
        <taxon>Clonostachys</taxon>
    </lineage>
</organism>
<keyword evidence="3" id="KW-1185">Reference proteome</keyword>
<accession>A0AA35LT34</accession>
<comment type="caution">
    <text evidence="2">The sequence shown here is derived from an EMBL/GenBank/DDBJ whole genome shotgun (WGS) entry which is preliminary data.</text>
</comment>
<sequence length="102" mass="11670">MDPSHARSGAMGTGLEPPAQDESEMDERYLLFDKTFGLWKDRQAHLWRFTGNKAHKVRRIAFSAYFQLPDRPKFVAILALAVAKDYPITYDPGPEYARQLLA</sequence>
<evidence type="ECO:0000313" key="3">
    <source>
        <dbReference type="Proteomes" id="UP001160390"/>
    </source>
</evidence>
<feature type="region of interest" description="Disordered" evidence="1">
    <location>
        <begin position="1"/>
        <end position="22"/>
    </location>
</feature>
<dbReference type="EMBL" id="CABFNP030000586">
    <property type="protein sequence ID" value="CAI6049210.1"/>
    <property type="molecule type" value="Genomic_DNA"/>
</dbReference>
<gene>
    <name evidence="2" type="ORF">CCHLO57077_00016543</name>
</gene>
<dbReference type="AlphaFoldDB" id="A0AA35LT34"/>
<evidence type="ECO:0000313" key="2">
    <source>
        <dbReference type="EMBL" id="CAI6049210.1"/>
    </source>
</evidence>
<proteinExistence type="predicted"/>
<reference evidence="2" key="1">
    <citation type="submission" date="2023-01" db="EMBL/GenBank/DDBJ databases">
        <authorList>
            <person name="Piombo E."/>
        </authorList>
    </citation>
    <scope>NUCLEOTIDE SEQUENCE</scope>
</reference>
<name>A0AA35LT34_9HYPO</name>